<reference evidence="4" key="1">
    <citation type="submission" date="2020-12" db="EMBL/GenBank/DDBJ databases">
        <title>Metabolic potential, ecology and presence of endohyphal bacteria is reflected in genomic diversity of Mucoromycotina.</title>
        <authorList>
            <person name="Muszewska A."/>
            <person name="Okrasinska A."/>
            <person name="Steczkiewicz K."/>
            <person name="Drgas O."/>
            <person name="Orlowska M."/>
            <person name="Perlinska-Lenart U."/>
            <person name="Aleksandrzak-Piekarczyk T."/>
            <person name="Szatraj K."/>
            <person name="Zielenkiewicz U."/>
            <person name="Pilsyk S."/>
            <person name="Malc E."/>
            <person name="Mieczkowski P."/>
            <person name="Kruszewska J.S."/>
            <person name="Biernat P."/>
            <person name="Pawlowska J."/>
        </authorList>
    </citation>
    <scope>NUCLEOTIDE SEQUENCE</scope>
    <source>
        <strain evidence="4">CBS 226.32</strain>
    </source>
</reference>
<protein>
    <recommendedName>
        <fullName evidence="6">RlpA-like protein double-psi beta-barrel domain-containing protein</fullName>
    </recommendedName>
</protein>
<evidence type="ECO:0000313" key="4">
    <source>
        <dbReference type="EMBL" id="KAG2203083.1"/>
    </source>
</evidence>
<accession>A0A8H7R4D6</accession>
<dbReference type="InterPro" id="IPR036908">
    <property type="entry name" value="RlpA-like_sf"/>
</dbReference>
<dbReference type="Gene3D" id="2.40.40.10">
    <property type="entry name" value="RlpA-like domain"/>
    <property type="match status" value="1"/>
</dbReference>
<dbReference type="OrthoDB" id="623670at2759"/>
<keyword evidence="1 3" id="KW-0732">Signal</keyword>
<dbReference type="EMBL" id="JAEPRC010000239">
    <property type="protein sequence ID" value="KAG2203083.1"/>
    <property type="molecule type" value="Genomic_DNA"/>
</dbReference>
<evidence type="ECO:0000256" key="1">
    <source>
        <dbReference type="ARBA" id="ARBA00022729"/>
    </source>
</evidence>
<feature type="signal peptide" evidence="3">
    <location>
        <begin position="1"/>
        <end position="22"/>
    </location>
</feature>
<keyword evidence="5" id="KW-1185">Reference proteome</keyword>
<dbReference type="CDD" id="cd22191">
    <property type="entry name" value="DPBB_RlpA_EXP_N-like"/>
    <property type="match status" value="1"/>
</dbReference>
<organism evidence="4 5">
    <name type="scientific">Mucor plumbeus</name>
    <dbReference type="NCBI Taxonomy" id="97098"/>
    <lineage>
        <taxon>Eukaryota</taxon>
        <taxon>Fungi</taxon>
        <taxon>Fungi incertae sedis</taxon>
        <taxon>Mucoromycota</taxon>
        <taxon>Mucoromycotina</taxon>
        <taxon>Mucoromycetes</taxon>
        <taxon>Mucorales</taxon>
        <taxon>Mucorineae</taxon>
        <taxon>Mucoraceae</taxon>
        <taxon>Mucor</taxon>
    </lineage>
</organism>
<evidence type="ECO:0000256" key="2">
    <source>
        <dbReference type="SAM" id="MobiDB-lite"/>
    </source>
</evidence>
<dbReference type="PANTHER" id="PTHR31836">
    <property type="match status" value="1"/>
</dbReference>
<comment type="caution">
    <text evidence="4">The sequence shown here is derived from an EMBL/GenBank/DDBJ whole genome shotgun (WGS) entry which is preliminary data.</text>
</comment>
<evidence type="ECO:0000313" key="5">
    <source>
        <dbReference type="Proteomes" id="UP000650833"/>
    </source>
</evidence>
<feature type="region of interest" description="Disordered" evidence="2">
    <location>
        <begin position="46"/>
        <end position="84"/>
    </location>
</feature>
<dbReference type="SUPFAM" id="SSF50685">
    <property type="entry name" value="Barwin-like endoglucanases"/>
    <property type="match status" value="1"/>
</dbReference>
<gene>
    <name evidence="4" type="ORF">INT46_005040</name>
</gene>
<evidence type="ECO:0000256" key="3">
    <source>
        <dbReference type="SAM" id="SignalP"/>
    </source>
</evidence>
<sequence length="165" mass="17544">MQLKFVPFLLASTAIFSAMVAAAPVESTTDVAINAFAAPILKRNKKNNDDDADEDVDDSKSYSGTATWYSPKKNGGTQAACGGKKISDNSEIVALNAPQYGDMSEDSDWCGKEIEITGPKGTIKATILDACPECDSGDLDLTPVLFERVCGDKDKGVAKVTWKLA</sequence>
<name>A0A8H7R4D6_9FUNG</name>
<proteinExistence type="predicted"/>
<dbReference type="PANTHER" id="PTHR31836:SF28">
    <property type="entry name" value="SRCR DOMAIN-CONTAINING PROTEIN-RELATED"/>
    <property type="match status" value="1"/>
</dbReference>
<dbReference type="Proteomes" id="UP000650833">
    <property type="component" value="Unassembled WGS sequence"/>
</dbReference>
<evidence type="ECO:0008006" key="6">
    <source>
        <dbReference type="Google" id="ProtNLM"/>
    </source>
</evidence>
<feature type="chain" id="PRO_5034678777" description="RlpA-like protein double-psi beta-barrel domain-containing protein" evidence="3">
    <location>
        <begin position="23"/>
        <end position="165"/>
    </location>
</feature>
<dbReference type="AlphaFoldDB" id="A0A8H7R4D6"/>
<dbReference type="InterPro" id="IPR051477">
    <property type="entry name" value="Expansin_CellWall"/>
</dbReference>